<feature type="domain" description="U-box" evidence="19">
    <location>
        <begin position="70"/>
        <end position="143"/>
    </location>
</feature>
<comment type="caution">
    <text evidence="20">The sequence shown here is derived from an EMBL/GenBank/DDBJ whole genome shotgun (WGS) entry which is preliminary data.</text>
</comment>
<dbReference type="PANTHER" id="PTHR45625:SF1">
    <property type="entry name" value="RING-TYPE E3 UBIQUITIN-PROTEIN LIGASE PPIL2"/>
    <property type="match status" value="1"/>
</dbReference>
<keyword evidence="21" id="KW-1185">Reference proteome</keyword>
<dbReference type="PANTHER" id="PTHR45625">
    <property type="entry name" value="PEPTIDYL-PROLYL CIS-TRANS ISOMERASE-RELATED"/>
    <property type="match status" value="1"/>
</dbReference>
<dbReference type="STRING" id="62708.A0A420J403"/>
<feature type="region of interest" description="Disordered" evidence="17">
    <location>
        <begin position="273"/>
        <end position="293"/>
    </location>
</feature>
<proteinExistence type="inferred from homology"/>
<dbReference type="GO" id="GO:0071013">
    <property type="term" value="C:catalytic step 2 spliceosome"/>
    <property type="evidence" value="ECO:0007669"/>
    <property type="project" value="TreeGrafter"/>
</dbReference>
<reference evidence="20 21" key="1">
    <citation type="journal article" date="2018" name="BMC Genomics">
        <title>Comparative genome analyses reveal sequence features reflecting distinct modes of host-adaptation between dicot and monocot powdery mildew.</title>
        <authorList>
            <person name="Wu Y."/>
            <person name="Ma X."/>
            <person name="Pan Z."/>
            <person name="Kale S.D."/>
            <person name="Song Y."/>
            <person name="King H."/>
            <person name="Zhang Q."/>
            <person name="Presley C."/>
            <person name="Deng X."/>
            <person name="Wei C.I."/>
            <person name="Xiao S."/>
        </authorList>
    </citation>
    <scope>NUCLEOTIDE SEQUENCE [LARGE SCALE GENOMIC DNA]</scope>
    <source>
        <strain evidence="20">UMSG3</strain>
    </source>
</reference>
<evidence type="ECO:0000256" key="5">
    <source>
        <dbReference type="ARBA" id="ARBA00007930"/>
    </source>
</evidence>
<dbReference type="PROSITE" id="PS00170">
    <property type="entry name" value="CSA_PPIASE_1"/>
    <property type="match status" value="1"/>
</dbReference>
<keyword evidence="13" id="KW-0539">Nucleus</keyword>
<evidence type="ECO:0000256" key="16">
    <source>
        <dbReference type="ARBA" id="ARBA00033051"/>
    </source>
</evidence>
<dbReference type="PROSITE" id="PS51698">
    <property type="entry name" value="U_BOX"/>
    <property type="match status" value="1"/>
</dbReference>
<comment type="similarity">
    <text evidence="5">Belongs to the cyclophilin-type PPIase family. PPIL2 subfamily.</text>
</comment>
<dbReference type="SUPFAM" id="SSF57850">
    <property type="entry name" value="RING/U-box"/>
    <property type="match status" value="1"/>
</dbReference>
<keyword evidence="9" id="KW-0808">Transferase</keyword>
<evidence type="ECO:0000256" key="12">
    <source>
        <dbReference type="ARBA" id="ARBA00023235"/>
    </source>
</evidence>
<dbReference type="InterPro" id="IPR020892">
    <property type="entry name" value="Cyclophilin-type_PPIase_CS"/>
</dbReference>
<evidence type="ECO:0000259" key="18">
    <source>
        <dbReference type="PROSITE" id="PS50072"/>
    </source>
</evidence>
<evidence type="ECO:0000256" key="10">
    <source>
        <dbReference type="ARBA" id="ARBA00022786"/>
    </source>
</evidence>
<dbReference type="Gene3D" id="3.30.40.10">
    <property type="entry name" value="Zinc/RING finger domain, C3HC4 (zinc finger)"/>
    <property type="match status" value="1"/>
</dbReference>
<evidence type="ECO:0000256" key="2">
    <source>
        <dbReference type="ARBA" id="ARBA00000971"/>
    </source>
</evidence>
<dbReference type="GO" id="GO:0000209">
    <property type="term" value="P:protein polyubiquitination"/>
    <property type="evidence" value="ECO:0007669"/>
    <property type="project" value="TreeGrafter"/>
</dbReference>
<protein>
    <recommendedName>
        <fullName evidence="8">Peptidyl-prolyl cis-trans isomerase-like 2</fullName>
        <ecNumber evidence="6">2.3.2.27</ecNumber>
        <ecNumber evidence="7">5.2.1.8</ecNumber>
    </recommendedName>
    <alternativeName>
        <fullName evidence="14">Cyclophilin-60</fullName>
    </alternativeName>
    <alternativeName>
        <fullName evidence="15">Cyclophilin-like protein Cyp-60</fullName>
    </alternativeName>
    <alternativeName>
        <fullName evidence="16">RING-type E3 ubiquitin transferase isomerase-like 2</fullName>
    </alternativeName>
</protein>
<sequence length="604" mass="68265">MADKLLRERGEDVVYKNWVDRLIKEPPNLNARLSTDKLYISHSEWSSADSYSASVGFNVSQKDTLVSNFKRLPFKFCAASLQPFKHPVCTLDGTIFDVEVISQWLEKNGTNPLTGKPLNQNELISLRFARNGDINSQDPSDSDADKIGEMVDPVTFKVFTDNTHIVAIKHGTEANVFAWETIERLNIKPKMWRDLVNDREFRRSDIITLQDPQNLESRDLSKFKFLKDGNVILTKEQEDEKEEGKSTNLNVNALGRIGDKVLKAKEALEKARREREAKSTISKANNDVNPVKGMVNRTPQIQEKKIARSAAQYTTGKAAASFTSTSLTPETSGERALLSDEEYMLRPKRVKNKGYVRIKTNLGSINIELQTETAPKAVWNFVQLSKKGYYDQLKFHRNVPNFMIQGGDPTGTGKGGTSIWGQNFRDEFDGPLTHNSRGIVSMANKGKNTNSSQFFITYKPAKHLDRKHTIFGRVVSGFEVLDKLEKVPSDSENRPLNDIIMEKVVVFFDPFEEFQKQTREEDRKLKLSEELRKQGGTEDDKKTWTGKTVKGDGSVTHSETSGGIGKYLKHTVSQNKRLIADEILDVEPPKKKFIAGGFGNFDSW</sequence>
<dbReference type="InterPro" id="IPR003613">
    <property type="entry name" value="Ubox_domain"/>
</dbReference>
<evidence type="ECO:0000256" key="15">
    <source>
        <dbReference type="ARBA" id="ARBA00030942"/>
    </source>
</evidence>
<evidence type="ECO:0000259" key="19">
    <source>
        <dbReference type="PROSITE" id="PS51698"/>
    </source>
</evidence>
<evidence type="ECO:0000256" key="13">
    <source>
        <dbReference type="ARBA" id="ARBA00023242"/>
    </source>
</evidence>
<dbReference type="SUPFAM" id="SSF50891">
    <property type="entry name" value="Cyclophilin-like"/>
    <property type="match status" value="1"/>
</dbReference>
<feature type="compositionally biased region" description="Basic and acidic residues" evidence="17">
    <location>
        <begin position="529"/>
        <end position="543"/>
    </location>
</feature>
<dbReference type="EC" id="2.3.2.27" evidence="6"/>
<comment type="catalytic activity">
    <reaction evidence="2">
        <text>[protein]-peptidylproline (omega=180) = [protein]-peptidylproline (omega=0)</text>
        <dbReference type="Rhea" id="RHEA:16237"/>
        <dbReference type="Rhea" id="RHEA-COMP:10747"/>
        <dbReference type="Rhea" id="RHEA-COMP:10748"/>
        <dbReference type="ChEBI" id="CHEBI:83833"/>
        <dbReference type="ChEBI" id="CHEBI:83834"/>
        <dbReference type="EC" id="5.2.1.8"/>
    </reaction>
</comment>
<dbReference type="SMART" id="SM00504">
    <property type="entry name" value="Ubox"/>
    <property type="match status" value="1"/>
</dbReference>
<evidence type="ECO:0000256" key="14">
    <source>
        <dbReference type="ARBA" id="ARBA00030661"/>
    </source>
</evidence>
<evidence type="ECO:0000256" key="1">
    <source>
        <dbReference type="ARBA" id="ARBA00000900"/>
    </source>
</evidence>
<name>A0A420J403_9PEZI</name>
<dbReference type="EMBL" id="MCBQ01003468">
    <property type="protein sequence ID" value="RKF81537.1"/>
    <property type="molecule type" value="Genomic_DNA"/>
</dbReference>
<dbReference type="Pfam" id="PF00160">
    <property type="entry name" value="Pro_isomerase"/>
    <property type="match status" value="1"/>
</dbReference>
<comment type="catalytic activity">
    <reaction evidence="1">
        <text>S-ubiquitinyl-[E2 ubiquitin-conjugating enzyme]-L-cysteine + [acceptor protein]-L-lysine = [E2 ubiquitin-conjugating enzyme]-L-cysteine + N(6)-ubiquitinyl-[acceptor protein]-L-lysine.</text>
        <dbReference type="EC" id="2.3.2.27"/>
    </reaction>
</comment>
<dbReference type="FunFam" id="3.30.40.10:FF:000079">
    <property type="entry name" value="Peptidyl-prolyl cis-trans isomerase 2"/>
    <property type="match status" value="1"/>
</dbReference>
<dbReference type="InterPro" id="IPR029000">
    <property type="entry name" value="Cyclophilin-like_dom_sf"/>
</dbReference>
<feature type="compositionally biased region" description="Polar residues" evidence="17">
    <location>
        <begin position="279"/>
        <end position="288"/>
    </location>
</feature>
<evidence type="ECO:0000256" key="3">
    <source>
        <dbReference type="ARBA" id="ARBA00003697"/>
    </source>
</evidence>
<dbReference type="Gene3D" id="2.40.100.10">
    <property type="entry name" value="Cyclophilin-like"/>
    <property type="match status" value="1"/>
</dbReference>
<dbReference type="InterPro" id="IPR002130">
    <property type="entry name" value="Cyclophilin-type_PPIase_dom"/>
</dbReference>
<evidence type="ECO:0000313" key="21">
    <source>
        <dbReference type="Proteomes" id="UP000283383"/>
    </source>
</evidence>
<feature type="region of interest" description="Disordered" evidence="17">
    <location>
        <begin position="529"/>
        <end position="563"/>
    </location>
</feature>
<evidence type="ECO:0000256" key="7">
    <source>
        <dbReference type="ARBA" id="ARBA00013194"/>
    </source>
</evidence>
<evidence type="ECO:0000256" key="6">
    <source>
        <dbReference type="ARBA" id="ARBA00012483"/>
    </source>
</evidence>
<dbReference type="FunFam" id="2.40.100.10:FF:000014">
    <property type="entry name" value="Peptidyl-prolyl cis-trans isomerase cyp65"/>
    <property type="match status" value="1"/>
</dbReference>
<dbReference type="PROSITE" id="PS50072">
    <property type="entry name" value="CSA_PPIASE_2"/>
    <property type="match status" value="1"/>
</dbReference>
<dbReference type="CDD" id="cd01923">
    <property type="entry name" value="cyclophilin_RING"/>
    <property type="match status" value="1"/>
</dbReference>
<dbReference type="Proteomes" id="UP000283383">
    <property type="component" value="Unassembled WGS sequence"/>
</dbReference>
<dbReference type="GO" id="GO:0006457">
    <property type="term" value="P:protein folding"/>
    <property type="evidence" value="ECO:0007669"/>
    <property type="project" value="InterPro"/>
</dbReference>
<evidence type="ECO:0000256" key="8">
    <source>
        <dbReference type="ARBA" id="ARBA00020592"/>
    </source>
</evidence>
<gene>
    <name evidence="20" type="ORF">GcM3_034009</name>
</gene>
<dbReference type="InterPro" id="IPR044666">
    <property type="entry name" value="Cyclophilin_A-like"/>
</dbReference>
<feature type="domain" description="PPIase cyclophilin-type" evidence="18">
    <location>
        <begin position="360"/>
        <end position="506"/>
    </location>
</feature>
<dbReference type="AlphaFoldDB" id="A0A420J403"/>
<organism evidence="20 21">
    <name type="scientific">Golovinomyces cichoracearum</name>
    <dbReference type="NCBI Taxonomy" id="62708"/>
    <lineage>
        <taxon>Eukaryota</taxon>
        <taxon>Fungi</taxon>
        <taxon>Dikarya</taxon>
        <taxon>Ascomycota</taxon>
        <taxon>Pezizomycotina</taxon>
        <taxon>Leotiomycetes</taxon>
        <taxon>Erysiphales</taxon>
        <taxon>Erysiphaceae</taxon>
        <taxon>Golovinomyces</taxon>
    </lineage>
</organism>
<keyword evidence="10" id="KW-0833">Ubl conjugation pathway</keyword>
<comment type="function">
    <text evidence="3">May catalyze the cis-trans isomerization of proline imidic peptide bonds in oligopeptides thereby assisting the folding of proteins. May also function as a chaperone, playing a role in intracellular transport of proteins. May also have a protein ubiquitin ligase activity acting as an E3 ubiquitin protein ligase or as a ubiquitin-ubiquitin ligase promoting elongation of ubiquitin chains on proteins.</text>
</comment>
<accession>A0A420J403</accession>
<comment type="subcellular location">
    <subcellularLocation>
        <location evidence="4">Nucleus</location>
    </subcellularLocation>
</comment>
<dbReference type="EC" id="5.2.1.8" evidence="7"/>
<dbReference type="InterPro" id="IPR013083">
    <property type="entry name" value="Znf_RING/FYVE/PHD"/>
</dbReference>
<evidence type="ECO:0000256" key="4">
    <source>
        <dbReference type="ARBA" id="ARBA00004123"/>
    </source>
</evidence>
<keyword evidence="11" id="KW-0697">Rotamase</keyword>
<evidence type="ECO:0000256" key="17">
    <source>
        <dbReference type="SAM" id="MobiDB-lite"/>
    </source>
</evidence>
<dbReference type="GO" id="GO:0061630">
    <property type="term" value="F:ubiquitin protein ligase activity"/>
    <property type="evidence" value="ECO:0007669"/>
    <property type="project" value="UniProtKB-EC"/>
</dbReference>
<evidence type="ECO:0000256" key="11">
    <source>
        <dbReference type="ARBA" id="ARBA00023110"/>
    </source>
</evidence>
<dbReference type="GO" id="GO:0003755">
    <property type="term" value="F:peptidyl-prolyl cis-trans isomerase activity"/>
    <property type="evidence" value="ECO:0007669"/>
    <property type="project" value="UniProtKB-KW"/>
</dbReference>
<evidence type="ECO:0000313" key="20">
    <source>
        <dbReference type="EMBL" id="RKF81537.1"/>
    </source>
</evidence>
<dbReference type="PRINTS" id="PR00153">
    <property type="entry name" value="CSAPPISMRASE"/>
</dbReference>
<keyword evidence="12 20" id="KW-0413">Isomerase</keyword>
<evidence type="ECO:0000256" key="9">
    <source>
        <dbReference type="ARBA" id="ARBA00022679"/>
    </source>
</evidence>